<name>A0A0K2TI14_LEPSM</name>
<protein>
    <submittedName>
        <fullName evidence="1">Uncharacterized protein</fullName>
    </submittedName>
</protein>
<sequence>MATQNFCYYSMSLSGKTSEQHQKRQRVCDLLRASTHRVWNKQKFFSNNMVDFWPGSM</sequence>
<organism evidence="1">
    <name type="scientific">Lepeophtheirus salmonis</name>
    <name type="common">Salmon louse</name>
    <name type="synonym">Caligus salmonis</name>
    <dbReference type="NCBI Taxonomy" id="72036"/>
    <lineage>
        <taxon>Eukaryota</taxon>
        <taxon>Metazoa</taxon>
        <taxon>Ecdysozoa</taxon>
        <taxon>Arthropoda</taxon>
        <taxon>Crustacea</taxon>
        <taxon>Multicrustacea</taxon>
        <taxon>Hexanauplia</taxon>
        <taxon>Copepoda</taxon>
        <taxon>Siphonostomatoida</taxon>
        <taxon>Caligidae</taxon>
        <taxon>Lepeophtheirus</taxon>
    </lineage>
</organism>
<evidence type="ECO:0000313" key="1">
    <source>
        <dbReference type="EMBL" id="CDW25156.1"/>
    </source>
</evidence>
<reference evidence="1" key="1">
    <citation type="submission" date="2014-05" db="EMBL/GenBank/DDBJ databases">
        <authorList>
            <person name="Chronopoulou M."/>
        </authorList>
    </citation>
    <scope>NUCLEOTIDE SEQUENCE</scope>
    <source>
        <tissue evidence="1">Whole organism</tissue>
    </source>
</reference>
<accession>A0A0K2TI14</accession>
<dbReference type="AlphaFoldDB" id="A0A0K2TI14"/>
<dbReference type="EMBL" id="HACA01007795">
    <property type="protein sequence ID" value="CDW25156.1"/>
    <property type="molecule type" value="Transcribed_RNA"/>
</dbReference>
<proteinExistence type="predicted"/>